<organism evidence="3 4">
    <name type="scientific">Botrimarina mediterranea</name>
    <dbReference type="NCBI Taxonomy" id="2528022"/>
    <lineage>
        <taxon>Bacteria</taxon>
        <taxon>Pseudomonadati</taxon>
        <taxon>Planctomycetota</taxon>
        <taxon>Planctomycetia</taxon>
        <taxon>Pirellulales</taxon>
        <taxon>Lacipirellulaceae</taxon>
        <taxon>Botrimarina</taxon>
    </lineage>
</organism>
<feature type="transmembrane region" description="Helical" evidence="2">
    <location>
        <begin position="133"/>
        <end position="151"/>
    </location>
</feature>
<feature type="transmembrane region" description="Helical" evidence="2">
    <location>
        <begin position="21"/>
        <end position="45"/>
    </location>
</feature>
<name>A0A518K6E0_9BACT</name>
<dbReference type="InterPro" id="IPR018750">
    <property type="entry name" value="DUF2306_membrane"/>
</dbReference>
<reference evidence="3 4" key="1">
    <citation type="submission" date="2019-02" db="EMBL/GenBank/DDBJ databases">
        <title>Deep-cultivation of Planctomycetes and their phenomic and genomic characterization uncovers novel biology.</title>
        <authorList>
            <person name="Wiegand S."/>
            <person name="Jogler M."/>
            <person name="Boedeker C."/>
            <person name="Pinto D."/>
            <person name="Vollmers J."/>
            <person name="Rivas-Marin E."/>
            <person name="Kohn T."/>
            <person name="Peeters S.H."/>
            <person name="Heuer A."/>
            <person name="Rast P."/>
            <person name="Oberbeckmann S."/>
            <person name="Bunk B."/>
            <person name="Jeske O."/>
            <person name="Meyerdierks A."/>
            <person name="Storesund J.E."/>
            <person name="Kallscheuer N."/>
            <person name="Luecker S."/>
            <person name="Lage O.M."/>
            <person name="Pohl T."/>
            <person name="Merkel B.J."/>
            <person name="Hornburger P."/>
            <person name="Mueller R.-W."/>
            <person name="Bruemmer F."/>
            <person name="Labrenz M."/>
            <person name="Spormann A.M."/>
            <person name="Op den Camp H."/>
            <person name="Overmann J."/>
            <person name="Amann R."/>
            <person name="Jetten M.S.M."/>
            <person name="Mascher T."/>
            <person name="Medema M.H."/>
            <person name="Devos D.P."/>
            <person name="Kaster A.-K."/>
            <person name="Ovreas L."/>
            <person name="Rohde M."/>
            <person name="Galperin M.Y."/>
            <person name="Jogler C."/>
        </authorList>
    </citation>
    <scope>NUCLEOTIDE SEQUENCE [LARGE SCALE GENOMIC DNA]</scope>
    <source>
        <strain evidence="3 4">Spa11</strain>
    </source>
</reference>
<dbReference type="Proteomes" id="UP000316426">
    <property type="component" value="Chromosome"/>
</dbReference>
<sequence length="252" mass="28051">MLTSEMTEPINPSALRRRLLLTLRVLIVLVVGKTIAATLANWPSYFPPDFRSDFLLGREGYFFNGYHAAFYAHIIAGPLTLGLGLVLLSEGIRQRWPLWHRQLGKLQGLLVLFVVAPSGLWMAFYAATGPVAGAGLALLAVMTAVATALGWRSAVQRKFAKHRRWMQRSYVLLCSAIVIRMIGGAAQVAGVEGTYPYAVWISWLAPLAALELWRISLLRIYPRRQSSASRAAPRDQHRGELRTRGRLQTSLD</sequence>
<dbReference type="EMBL" id="CP036349">
    <property type="protein sequence ID" value="QDV73348.1"/>
    <property type="molecule type" value="Genomic_DNA"/>
</dbReference>
<evidence type="ECO:0000313" key="4">
    <source>
        <dbReference type="Proteomes" id="UP000316426"/>
    </source>
</evidence>
<dbReference type="KEGG" id="bmei:Spa11_15440"/>
<dbReference type="Pfam" id="PF10067">
    <property type="entry name" value="DUF2306"/>
    <property type="match status" value="1"/>
</dbReference>
<gene>
    <name evidence="3" type="ORF">Spa11_15440</name>
</gene>
<evidence type="ECO:0000256" key="1">
    <source>
        <dbReference type="SAM" id="MobiDB-lite"/>
    </source>
</evidence>
<keyword evidence="2" id="KW-1133">Transmembrane helix</keyword>
<feature type="region of interest" description="Disordered" evidence="1">
    <location>
        <begin position="229"/>
        <end position="252"/>
    </location>
</feature>
<evidence type="ECO:0000313" key="3">
    <source>
        <dbReference type="EMBL" id="QDV73348.1"/>
    </source>
</evidence>
<feature type="compositionally biased region" description="Basic and acidic residues" evidence="1">
    <location>
        <begin position="232"/>
        <end position="243"/>
    </location>
</feature>
<proteinExistence type="predicted"/>
<feature type="transmembrane region" description="Helical" evidence="2">
    <location>
        <begin position="109"/>
        <end position="127"/>
    </location>
</feature>
<evidence type="ECO:0008006" key="5">
    <source>
        <dbReference type="Google" id="ProtNLM"/>
    </source>
</evidence>
<feature type="transmembrane region" description="Helical" evidence="2">
    <location>
        <begin position="171"/>
        <end position="191"/>
    </location>
</feature>
<evidence type="ECO:0000256" key="2">
    <source>
        <dbReference type="SAM" id="Phobius"/>
    </source>
</evidence>
<feature type="transmembrane region" description="Helical" evidence="2">
    <location>
        <begin position="65"/>
        <end position="88"/>
    </location>
</feature>
<protein>
    <recommendedName>
        <fullName evidence="5">DUF2306 domain-containing protein</fullName>
    </recommendedName>
</protein>
<keyword evidence="2" id="KW-0472">Membrane</keyword>
<accession>A0A518K6E0</accession>
<feature type="transmembrane region" description="Helical" evidence="2">
    <location>
        <begin position="197"/>
        <end position="217"/>
    </location>
</feature>
<keyword evidence="2" id="KW-0812">Transmembrane</keyword>
<dbReference type="AlphaFoldDB" id="A0A518K6E0"/>
<keyword evidence="4" id="KW-1185">Reference proteome</keyword>